<organism evidence="2 3">
    <name type="scientific">Legionella worsleiensis</name>
    <dbReference type="NCBI Taxonomy" id="45076"/>
    <lineage>
        <taxon>Bacteria</taxon>
        <taxon>Pseudomonadati</taxon>
        <taxon>Pseudomonadota</taxon>
        <taxon>Gammaproteobacteria</taxon>
        <taxon>Legionellales</taxon>
        <taxon>Legionellaceae</taxon>
        <taxon>Legionella</taxon>
    </lineage>
</organism>
<gene>
    <name evidence="2" type="ORF">Lwor_2030</name>
</gene>
<dbReference type="EMBL" id="LNZC01000027">
    <property type="protein sequence ID" value="KTD76805.1"/>
    <property type="molecule type" value="Genomic_DNA"/>
</dbReference>
<protein>
    <recommendedName>
        <fullName evidence="4">Secreted protein</fullName>
    </recommendedName>
</protein>
<evidence type="ECO:0000256" key="1">
    <source>
        <dbReference type="SAM" id="SignalP"/>
    </source>
</evidence>
<evidence type="ECO:0008006" key="4">
    <source>
        <dbReference type="Google" id="ProtNLM"/>
    </source>
</evidence>
<name>A0A0W1A637_9GAMM</name>
<dbReference type="PATRIC" id="fig|45076.6.peg.2215"/>
<feature type="chain" id="PRO_5006919406" description="Secreted protein" evidence="1">
    <location>
        <begin position="24"/>
        <end position="108"/>
    </location>
</feature>
<feature type="signal peptide" evidence="1">
    <location>
        <begin position="1"/>
        <end position="23"/>
    </location>
</feature>
<evidence type="ECO:0000313" key="3">
    <source>
        <dbReference type="Proteomes" id="UP000054662"/>
    </source>
</evidence>
<dbReference type="RefSeq" id="WP_058493797.1">
    <property type="nucleotide sequence ID" value="NZ_CBCRUR010000004.1"/>
</dbReference>
<sequence>MIKHTSKFWGCLGMSLFAAQVFAADTIKVTVKTTEKNAIAIGFTVDHKEYGTLGKSYTGRGPKDKVYYFGFRKDSILGENVSCGSLTLTQPSTVVLMMQENKCYCALG</sequence>
<evidence type="ECO:0000313" key="2">
    <source>
        <dbReference type="EMBL" id="KTD76805.1"/>
    </source>
</evidence>
<proteinExistence type="predicted"/>
<keyword evidence="3" id="KW-1185">Reference proteome</keyword>
<comment type="caution">
    <text evidence="2">The sequence shown here is derived from an EMBL/GenBank/DDBJ whole genome shotgun (WGS) entry which is preliminary data.</text>
</comment>
<dbReference type="OrthoDB" id="5650814at2"/>
<accession>A0A0W1A637</accession>
<keyword evidence="1" id="KW-0732">Signal</keyword>
<dbReference type="Proteomes" id="UP000054662">
    <property type="component" value="Unassembled WGS sequence"/>
</dbReference>
<dbReference type="AlphaFoldDB" id="A0A0W1A637"/>
<reference evidence="2 3" key="1">
    <citation type="submission" date="2015-11" db="EMBL/GenBank/DDBJ databases">
        <title>Genomic analysis of 38 Legionella species identifies large and diverse effector repertoires.</title>
        <authorList>
            <person name="Burstein D."/>
            <person name="Amaro F."/>
            <person name="Zusman T."/>
            <person name="Lifshitz Z."/>
            <person name="Cohen O."/>
            <person name="Gilbert J.A."/>
            <person name="Pupko T."/>
            <person name="Shuman H.A."/>
            <person name="Segal G."/>
        </authorList>
    </citation>
    <scope>NUCLEOTIDE SEQUENCE [LARGE SCALE GENOMIC DNA]</scope>
    <source>
        <strain evidence="2 3">ATCC 49508</strain>
    </source>
</reference>
<dbReference type="STRING" id="45076.Lwor_2030"/>